<reference evidence="1" key="1">
    <citation type="submission" date="2019-05" db="EMBL/GenBank/DDBJ databases">
        <title>Complete sequence of plasmid p447-IMP harbouring the metallo-beta-lactamase gene blaIMP-8.</title>
        <authorList>
            <person name="Zhan Z."/>
            <person name="Feng J."/>
            <person name="Jiang X."/>
            <person name="Liang Q."/>
            <person name="Liang L."/>
            <person name="Yuan M."/>
            <person name="Fang H."/>
            <person name="Li P."/>
            <person name="Zhou D."/>
        </authorList>
    </citation>
    <scope>NUCLEOTIDE SEQUENCE</scope>
    <source>
        <strain evidence="1">447</strain>
        <plasmid evidence="1">p447-IMP</plasmid>
    </source>
</reference>
<dbReference type="InterPro" id="IPR007337">
    <property type="entry name" value="RelB/DinJ"/>
</dbReference>
<geneLocation type="plasmid" evidence="1">
    <name>p447-IMP</name>
</geneLocation>
<keyword evidence="1" id="KW-0614">Plasmid</keyword>
<dbReference type="InterPro" id="IPR013321">
    <property type="entry name" value="Arc_rbn_hlx_hlx"/>
</dbReference>
<protein>
    <submittedName>
        <fullName evidence="1">Antitoxin protein RelB</fullName>
    </submittedName>
</protein>
<proteinExistence type="predicted"/>
<name>A0A223DQF9_KLEPN</name>
<dbReference type="EMBL" id="KY978631">
    <property type="protein sequence ID" value="ASS84946.1"/>
    <property type="molecule type" value="Genomic_DNA"/>
</dbReference>
<dbReference type="Gene3D" id="1.10.1220.10">
    <property type="entry name" value="Met repressor-like"/>
    <property type="match status" value="1"/>
</dbReference>
<gene>
    <name evidence="1" type="primary">relB</name>
</gene>
<sequence length="178" mass="20055">MATVNVNVRIEAELKQSADEAMQIAGATPTQAITLLYQYIAENKRLPFVVTASVKTPDDLTSEATELLATALAVALNMEAGLKDEGQMPGKAMLEYYRRLDFLFTSAKEKTVQLQERRELTLAMNNLNKLLTVIVDFTDFGYGYDLVRLLPSEKNKFNIAIFTFERSMFELINKGEEE</sequence>
<dbReference type="Pfam" id="PF04221">
    <property type="entry name" value="RelB"/>
    <property type="match status" value="1"/>
</dbReference>
<organism evidence="1">
    <name type="scientific">Klebsiella pneumoniae</name>
    <dbReference type="NCBI Taxonomy" id="573"/>
    <lineage>
        <taxon>Bacteria</taxon>
        <taxon>Pseudomonadati</taxon>
        <taxon>Pseudomonadota</taxon>
        <taxon>Gammaproteobacteria</taxon>
        <taxon>Enterobacterales</taxon>
        <taxon>Enterobacteriaceae</taxon>
        <taxon>Klebsiella/Raoultella group</taxon>
        <taxon>Klebsiella</taxon>
        <taxon>Klebsiella pneumoniae complex</taxon>
    </lineage>
</organism>
<dbReference type="GO" id="GO:0006355">
    <property type="term" value="P:regulation of DNA-templated transcription"/>
    <property type="evidence" value="ECO:0007669"/>
    <property type="project" value="InterPro"/>
</dbReference>
<dbReference type="RefSeq" id="WP_172690101.1">
    <property type="nucleotide sequence ID" value="NZ_KY978631.1"/>
</dbReference>
<dbReference type="AlphaFoldDB" id="A0A223DQF9"/>
<accession>A0A223DQF9</accession>
<evidence type="ECO:0000313" key="1">
    <source>
        <dbReference type="EMBL" id="ASS84946.1"/>
    </source>
</evidence>
<dbReference type="GO" id="GO:0043565">
    <property type="term" value="F:sequence-specific DNA binding"/>
    <property type="evidence" value="ECO:0007669"/>
    <property type="project" value="UniProtKB-ARBA"/>
</dbReference>